<keyword evidence="5" id="KW-1185">Reference proteome</keyword>
<dbReference type="KEGG" id="sman:C12CBH8_08700"/>
<evidence type="ECO:0000256" key="1">
    <source>
        <dbReference type="ARBA" id="ARBA00093462"/>
    </source>
</evidence>
<feature type="compositionally biased region" description="Polar residues" evidence="2">
    <location>
        <begin position="85"/>
        <end position="100"/>
    </location>
</feature>
<feature type="domain" description="DnaB/C C-terminal" evidence="3">
    <location>
        <begin position="164"/>
        <end position="232"/>
    </location>
</feature>
<dbReference type="RefSeq" id="WP_215533641.1">
    <property type="nucleotide sequence ID" value="NZ_AP023321.1"/>
</dbReference>
<dbReference type="InterPro" id="IPR017019">
    <property type="entry name" value="DNA_replication_prd_bac"/>
</dbReference>
<dbReference type="InterPro" id="IPR034829">
    <property type="entry name" value="DnaD-like_sf"/>
</dbReference>
<evidence type="ECO:0000313" key="4">
    <source>
        <dbReference type="EMBL" id="BCI60231.1"/>
    </source>
</evidence>
<dbReference type="EMBL" id="AP023321">
    <property type="protein sequence ID" value="BCI60231.1"/>
    <property type="molecule type" value="Genomic_DNA"/>
</dbReference>
<sequence length="357" mass="39279">MQYGINLGAWNAVFAVPSAVVDKHLKLAGSAQLKALLWLLRHAGEKAGIDDVASAIGLSRLDTMDALQYWVEAGLLSPMDDGFAPSSSPSADETSVSSAKGSEPSAPALDADPVSEKQEAPVSTPSSPGKPSHIPAPSPKPDSREVLRRAQECEDIAFLLQETQIRFGRPLSPAEISTLVWLHDYNGLPTGVILMIIEFAQSREKCSMRYIEKVAVNWADEEIDTLEKAERKLAQIHTAQCNWNQLCSALGISSRSPSAREATYTERWMQEWSFSTDIIRMAYEECVNNTGNLNFSYMNKVLERWHKANVKTPKDVVAVLNKGKPNLNKSSLSGPASFDLDAYERMTQVMPGVKKEE</sequence>
<evidence type="ECO:0000313" key="5">
    <source>
        <dbReference type="Proteomes" id="UP000593890"/>
    </source>
</evidence>
<accession>A0A7I8D0D0</accession>
<dbReference type="Gene3D" id="1.10.10.630">
    <property type="entry name" value="DnaD domain-like"/>
    <property type="match status" value="2"/>
</dbReference>
<feature type="region of interest" description="Disordered" evidence="2">
    <location>
        <begin position="81"/>
        <end position="145"/>
    </location>
</feature>
<dbReference type="PANTHER" id="PTHR37293:SF5">
    <property type="entry name" value="DNA REPLICATION PROTEIN"/>
    <property type="match status" value="1"/>
</dbReference>
<dbReference type="InterPro" id="IPR053162">
    <property type="entry name" value="DnaD"/>
</dbReference>
<dbReference type="AlphaFoldDB" id="A0A7I8D0D0"/>
<protein>
    <recommendedName>
        <fullName evidence="3">DnaB/C C-terminal domain-containing protein</fullName>
    </recommendedName>
</protein>
<reference evidence="5" key="1">
    <citation type="submission" date="2020-07" db="EMBL/GenBank/DDBJ databases">
        <title>Complete genome sequencing of Clostridia bacterium strain 12CBH8.</title>
        <authorList>
            <person name="Sakamoto M."/>
            <person name="Murakami T."/>
            <person name="Mori H."/>
        </authorList>
    </citation>
    <scope>NUCLEOTIDE SEQUENCE [LARGE SCALE GENOMIC DNA]</scope>
    <source>
        <strain evidence="5">12CBH8</strain>
    </source>
</reference>
<evidence type="ECO:0000256" key="2">
    <source>
        <dbReference type="SAM" id="MobiDB-lite"/>
    </source>
</evidence>
<name>A0A7I8D0D0_9FIRM</name>
<evidence type="ECO:0000259" key="3">
    <source>
        <dbReference type="Pfam" id="PF07261"/>
    </source>
</evidence>
<organism evidence="4 5">
    <name type="scientific">Solibaculum mannosilyticum</name>
    <dbReference type="NCBI Taxonomy" id="2780922"/>
    <lineage>
        <taxon>Bacteria</taxon>
        <taxon>Bacillati</taxon>
        <taxon>Bacillota</taxon>
        <taxon>Clostridia</taxon>
        <taxon>Eubacteriales</taxon>
        <taxon>Oscillospiraceae</taxon>
        <taxon>Solibaculum</taxon>
    </lineage>
</organism>
<dbReference type="InterPro" id="IPR006343">
    <property type="entry name" value="DnaB/C_C"/>
</dbReference>
<dbReference type="NCBIfam" id="TIGR01446">
    <property type="entry name" value="DnaD_dom"/>
    <property type="match status" value="2"/>
</dbReference>
<dbReference type="Proteomes" id="UP000593890">
    <property type="component" value="Chromosome"/>
</dbReference>
<gene>
    <name evidence="4" type="ORF">C12CBH8_08700</name>
</gene>
<feature type="domain" description="DnaB/C C-terminal" evidence="3">
    <location>
        <begin position="255"/>
        <end position="317"/>
    </location>
</feature>
<dbReference type="SUPFAM" id="SSF158499">
    <property type="entry name" value="DnaD domain-like"/>
    <property type="match status" value="2"/>
</dbReference>
<dbReference type="PIRSF" id="PIRSF033722">
    <property type="entry name" value="DnaD_CA_C3587_prd"/>
    <property type="match status" value="1"/>
</dbReference>
<proteinExistence type="inferred from homology"/>
<dbReference type="PANTHER" id="PTHR37293">
    <property type="entry name" value="PHAGE REPLICATION PROTEIN-RELATED"/>
    <property type="match status" value="1"/>
</dbReference>
<dbReference type="Pfam" id="PF07261">
    <property type="entry name" value="DnaB_2"/>
    <property type="match status" value="2"/>
</dbReference>
<comment type="similarity">
    <text evidence="1">Belongs to the DnaB/DnaD family.</text>
</comment>